<dbReference type="PANTHER" id="PTHR22012:SF2">
    <property type="entry name" value="FIBROUS SHEATH-INTERACTING PROTEIN 1"/>
    <property type="match status" value="1"/>
</dbReference>
<evidence type="ECO:0000256" key="3">
    <source>
        <dbReference type="ARBA" id="ARBA00023054"/>
    </source>
</evidence>
<feature type="compositionally biased region" description="Polar residues" evidence="4">
    <location>
        <begin position="358"/>
        <end position="377"/>
    </location>
</feature>
<evidence type="ECO:0000256" key="1">
    <source>
        <dbReference type="ARBA" id="ARBA00010495"/>
    </source>
</evidence>
<evidence type="ECO:0000256" key="4">
    <source>
        <dbReference type="SAM" id="MobiDB-lite"/>
    </source>
</evidence>
<comment type="similarity">
    <text evidence="1">Belongs to the FSIP1 family.</text>
</comment>
<feature type="compositionally biased region" description="Polar residues" evidence="4">
    <location>
        <begin position="104"/>
        <end position="116"/>
    </location>
</feature>
<comment type="caution">
    <text evidence="5">The sequence shown here is derived from an EMBL/GenBank/DDBJ whole genome shotgun (WGS) entry which is preliminary data.</text>
</comment>
<feature type="compositionally biased region" description="Acidic residues" evidence="4">
    <location>
        <begin position="84"/>
        <end position="101"/>
    </location>
</feature>
<feature type="region of interest" description="Disordered" evidence="4">
    <location>
        <begin position="353"/>
        <end position="407"/>
    </location>
</feature>
<feature type="compositionally biased region" description="Polar residues" evidence="4">
    <location>
        <begin position="397"/>
        <end position="407"/>
    </location>
</feature>
<reference evidence="5" key="2">
    <citation type="journal article" date="2023" name="Science">
        <title>Genomic signatures of disease resistance in endangered staghorn corals.</title>
        <authorList>
            <person name="Vollmer S.V."/>
            <person name="Selwyn J.D."/>
            <person name="Despard B.A."/>
            <person name="Roesel C.L."/>
        </authorList>
    </citation>
    <scope>NUCLEOTIDE SEQUENCE</scope>
    <source>
        <strain evidence="5">K2</strain>
    </source>
</reference>
<dbReference type="PANTHER" id="PTHR22012">
    <property type="entry name" value="FIBROUS SHEATH INTERACTING PROTEIN 1"/>
    <property type="match status" value="1"/>
</dbReference>
<organism evidence="5 6">
    <name type="scientific">Acropora cervicornis</name>
    <name type="common">Staghorn coral</name>
    <dbReference type="NCBI Taxonomy" id="6130"/>
    <lineage>
        <taxon>Eukaryota</taxon>
        <taxon>Metazoa</taxon>
        <taxon>Cnidaria</taxon>
        <taxon>Anthozoa</taxon>
        <taxon>Hexacorallia</taxon>
        <taxon>Scleractinia</taxon>
        <taxon>Astrocoeniina</taxon>
        <taxon>Acroporidae</taxon>
        <taxon>Acropora</taxon>
    </lineage>
</organism>
<dbReference type="PRINTS" id="PR02075">
    <property type="entry name" value="FIBSHEATHIP1"/>
</dbReference>
<dbReference type="Proteomes" id="UP001249851">
    <property type="component" value="Unassembled WGS sequence"/>
</dbReference>
<feature type="compositionally biased region" description="Basic residues" evidence="4">
    <location>
        <begin position="161"/>
        <end position="174"/>
    </location>
</feature>
<dbReference type="AlphaFoldDB" id="A0AAD9Q3F9"/>
<reference evidence="5" key="1">
    <citation type="journal article" date="2023" name="G3 (Bethesda)">
        <title>Whole genome assembly and annotation of the endangered Caribbean coral Acropora cervicornis.</title>
        <authorList>
            <person name="Selwyn J.D."/>
            <person name="Vollmer S.V."/>
        </authorList>
    </citation>
    <scope>NUCLEOTIDE SEQUENCE</scope>
    <source>
        <strain evidence="5">K2</strain>
    </source>
</reference>
<feature type="region of interest" description="Disordered" evidence="4">
    <location>
        <begin position="73"/>
        <end position="181"/>
    </location>
</feature>
<evidence type="ECO:0000256" key="2">
    <source>
        <dbReference type="ARBA" id="ARBA00019480"/>
    </source>
</evidence>
<sequence>MEIVSEGSLESISRPASCDSVRASKDLKKHGQTMGFLEELPPEVVAISLDEDIESEDELIISPLENDVIIEDIQEWSTTAQSTDPDDSVDDDDDNASEGDALDTNNGKVKRSSSPQDELESVPVTPVFATQLSFAPSDCSNMHSPSDRCTEQDIDEVQSKSSKKTPRKKKGNKARAKEKEQNFVKRNIELAADAGSLIPMTEAEKKRLEELLSDETDLLMVENAYVEGLTLPAGEGFTKLQDLVPQVEMDLLASHESWKSITDSKTSSHDAESVKDVEKLGLGERILGEDKEMREMKRRLVAIEADLQALYRDDNNESEVGLSDEILAKLIGDSSRTTSHSNTISESVISALSSSRSQETTPIQTPASIEDNQTNYARSDIIRSASAVDTREDRTRSQQSSSTLEHD</sequence>
<accession>A0AAD9Q3F9</accession>
<dbReference type="Pfam" id="PF15554">
    <property type="entry name" value="FSIP1"/>
    <property type="match status" value="1"/>
</dbReference>
<evidence type="ECO:0000313" key="6">
    <source>
        <dbReference type="Proteomes" id="UP001249851"/>
    </source>
</evidence>
<protein>
    <recommendedName>
        <fullName evidence="2">Fibrous sheath-interacting protein 1</fullName>
    </recommendedName>
</protein>
<feature type="region of interest" description="Disordered" evidence="4">
    <location>
        <begin position="1"/>
        <end position="20"/>
    </location>
</feature>
<gene>
    <name evidence="5" type="ORF">P5673_024651</name>
</gene>
<feature type="compositionally biased region" description="Polar residues" evidence="4">
    <location>
        <begin position="128"/>
        <end position="144"/>
    </location>
</feature>
<keyword evidence="3" id="KW-0175">Coiled coil</keyword>
<evidence type="ECO:0000313" key="5">
    <source>
        <dbReference type="EMBL" id="KAK2553948.1"/>
    </source>
</evidence>
<dbReference type="EMBL" id="JARQWQ010000073">
    <property type="protein sequence ID" value="KAK2553948.1"/>
    <property type="molecule type" value="Genomic_DNA"/>
</dbReference>
<name>A0AAD9Q3F9_ACRCE</name>
<proteinExistence type="inferred from homology"/>
<dbReference type="InterPro" id="IPR026246">
    <property type="entry name" value="Fsip1"/>
</dbReference>
<keyword evidence="6" id="KW-1185">Reference proteome</keyword>